<dbReference type="Proteomes" id="UP001596540">
    <property type="component" value="Unassembled WGS sequence"/>
</dbReference>
<name>A0ABW2KFW7_9ACTN</name>
<organism evidence="2 3">
    <name type="scientific">Marinactinospora rubrisoli</name>
    <dbReference type="NCBI Taxonomy" id="2715399"/>
    <lineage>
        <taxon>Bacteria</taxon>
        <taxon>Bacillati</taxon>
        <taxon>Actinomycetota</taxon>
        <taxon>Actinomycetes</taxon>
        <taxon>Streptosporangiales</taxon>
        <taxon>Nocardiopsidaceae</taxon>
        <taxon>Marinactinospora</taxon>
    </lineage>
</organism>
<protein>
    <submittedName>
        <fullName evidence="2">Uncharacterized protein</fullName>
    </submittedName>
</protein>
<feature type="region of interest" description="Disordered" evidence="1">
    <location>
        <begin position="105"/>
        <end position="126"/>
    </location>
</feature>
<feature type="region of interest" description="Disordered" evidence="1">
    <location>
        <begin position="17"/>
        <end position="44"/>
    </location>
</feature>
<gene>
    <name evidence="2" type="ORF">ACFQRF_10400</name>
</gene>
<comment type="caution">
    <text evidence="2">The sequence shown here is derived from an EMBL/GenBank/DDBJ whole genome shotgun (WGS) entry which is preliminary data.</text>
</comment>
<dbReference type="EMBL" id="JBHTBH010000004">
    <property type="protein sequence ID" value="MFC7328151.1"/>
    <property type="molecule type" value="Genomic_DNA"/>
</dbReference>
<accession>A0ABW2KFW7</accession>
<sequence length="126" mass="14125">MANALIVPRGVRRVEAQRRATVDEREETPMRRHRTGPTDEHYPHAMIDDSRVSLGGLGLLLNLLAREDVPSFNDLVAEGEKRGQGEGRVELTEWVRELEDAGYIVRGPNTTDDDPVATDVYDTSQK</sequence>
<evidence type="ECO:0000313" key="2">
    <source>
        <dbReference type="EMBL" id="MFC7328151.1"/>
    </source>
</evidence>
<evidence type="ECO:0000313" key="3">
    <source>
        <dbReference type="Proteomes" id="UP001596540"/>
    </source>
</evidence>
<evidence type="ECO:0000256" key="1">
    <source>
        <dbReference type="SAM" id="MobiDB-lite"/>
    </source>
</evidence>
<reference evidence="3" key="1">
    <citation type="journal article" date="2019" name="Int. J. Syst. Evol. Microbiol.">
        <title>The Global Catalogue of Microorganisms (GCM) 10K type strain sequencing project: providing services to taxonomists for standard genome sequencing and annotation.</title>
        <authorList>
            <consortium name="The Broad Institute Genomics Platform"/>
            <consortium name="The Broad Institute Genome Sequencing Center for Infectious Disease"/>
            <person name="Wu L."/>
            <person name="Ma J."/>
        </authorList>
    </citation>
    <scope>NUCLEOTIDE SEQUENCE [LARGE SCALE GENOMIC DNA]</scope>
    <source>
        <strain evidence="3">CGMCC 4.7382</strain>
    </source>
</reference>
<proteinExistence type="predicted"/>
<dbReference type="RefSeq" id="WP_379870801.1">
    <property type="nucleotide sequence ID" value="NZ_JBHTBH010000004.1"/>
</dbReference>
<keyword evidence="3" id="KW-1185">Reference proteome</keyword>